<dbReference type="InterPro" id="IPR029045">
    <property type="entry name" value="ClpP/crotonase-like_dom_sf"/>
</dbReference>
<protein>
    <submittedName>
        <fullName evidence="1">Prophage Clp protease-like protein</fullName>
    </submittedName>
</protein>
<organism evidence="1 2">
    <name type="scientific">Lentilactobacillus kosonis</name>
    <dbReference type="NCBI Taxonomy" id="2810561"/>
    <lineage>
        <taxon>Bacteria</taxon>
        <taxon>Bacillati</taxon>
        <taxon>Bacillota</taxon>
        <taxon>Bacilli</taxon>
        <taxon>Lactobacillales</taxon>
        <taxon>Lactobacillaceae</taxon>
        <taxon>Lentilactobacillus</taxon>
    </lineage>
</organism>
<reference evidence="1 2" key="1">
    <citation type="submission" date="2017-11" db="EMBL/GenBank/DDBJ databases">
        <title>Draft Genome Sequence of Lactobacillus curieae NBRC 111893 isolated from Koso, a Japanese sugar-Vegetable Fermented Beverage.</title>
        <authorList>
            <person name="Chiou T.Y."/>
            <person name="Oshima K."/>
            <person name="Suda W."/>
            <person name="Hattori M."/>
            <person name="Takahashi T."/>
        </authorList>
    </citation>
    <scope>NUCLEOTIDE SEQUENCE [LARGE SCALE GENOMIC DNA]</scope>
    <source>
        <strain evidence="1 2">NBRC111893</strain>
    </source>
</reference>
<dbReference type="EMBL" id="BEXA01000009">
    <property type="protein sequence ID" value="GAY74344.1"/>
    <property type="molecule type" value="Genomic_DNA"/>
</dbReference>
<dbReference type="GO" id="GO:0006508">
    <property type="term" value="P:proteolysis"/>
    <property type="evidence" value="ECO:0007669"/>
    <property type="project" value="UniProtKB-KW"/>
</dbReference>
<sequence>MKMRLTGDVVDNDTAFFYDFFGMNCISPNAINEQLDKANGEDIDVSINSNGGDVFAASEIYTELKQYTGNVTISVTGIAASAASVISMAADTLKMSPTAQIMIHNASSSVQGDTRDMAHESQVLNNVNESMLTPTLTRLVWLNKIC</sequence>
<dbReference type="SUPFAM" id="SSF52096">
    <property type="entry name" value="ClpP/crotonase"/>
    <property type="match status" value="1"/>
</dbReference>
<keyword evidence="1" id="KW-0378">Hydrolase</keyword>
<evidence type="ECO:0000313" key="1">
    <source>
        <dbReference type="EMBL" id="GAY74344.1"/>
    </source>
</evidence>
<keyword evidence="2" id="KW-1185">Reference proteome</keyword>
<keyword evidence="1" id="KW-0645">Protease</keyword>
<gene>
    <name evidence="1" type="ORF">NBRC111893_2490</name>
</gene>
<dbReference type="InterPro" id="IPR023562">
    <property type="entry name" value="ClpP/TepA"/>
</dbReference>
<accession>A0A401FPR1</accession>
<dbReference type="Gene3D" id="3.90.226.10">
    <property type="entry name" value="2-enoyl-CoA Hydratase, Chain A, domain 1"/>
    <property type="match status" value="1"/>
</dbReference>
<dbReference type="RefSeq" id="WP_225417743.1">
    <property type="nucleotide sequence ID" value="NZ_BEXA01000009.1"/>
</dbReference>
<dbReference type="Proteomes" id="UP000286974">
    <property type="component" value="Unassembled WGS sequence"/>
</dbReference>
<dbReference type="GO" id="GO:0008233">
    <property type="term" value="F:peptidase activity"/>
    <property type="evidence" value="ECO:0007669"/>
    <property type="project" value="UniProtKB-KW"/>
</dbReference>
<name>A0A401FPR1_9LACO</name>
<dbReference type="AlphaFoldDB" id="A0A401FPR1"/>
<evidence type="ECO:0000313" key="2">
    <source>
        <dbReference type="Proteomes" id="UP000286974"/>
    </source>
</evidence>
<comment type="caution">
    <text evidence="1">The sequence shown here is derived from an EMBL/GenBank/DDBJ whole genome shotgun (WGS) entry which is preliminary data.</text>
</comment>
<proteinExistence type="predicted"/>
<dbReference type="CDD" id="cd07016">
    <property type="entry name" value="S14_ClpP_1"/>
    <property type="match status" value="1"/>
</dbReference>
<dbReference type="Pfam" id="PF00574">
    <property type="entry name" value="CLP_protease"/>
    <property type="match status" value="1"/>
</dbReference>